<keyword evidence="3" id="KW-0472">Membrane</keyword>
<keyword evidence="8" id="KW-1185">Reference proteome</keyword>
<dbReference type="AlphaFoldDB" id="A0A0G3ELC3"/>
<dbReference type="InterPro" id="IPR004846">
    <property type="entry name" value="T2SS/T3SS_dom"/>
</dbReference>
<evidence type="ECO:0000256" key="2">
    <source>
        <dbReference type="ARBA" id="ARBA00022729"/>
    </source>
</evidence>
<protein>
    <submittedName>
        <fullName evidence="7">Type II secretory pathway protein</fullName>
    </submittedName>
</protein>
<evidence type="ECO:0000256" key="4">
    <source>
        <dbReference type="RuleBase" id="RU004003"/>
    </source>
</evidence>
<feature type="domain" description="Type II/III secretion system secretin-like" evidence="6">
    <location>
        <begin position="441"/>
        <end position="632"/>
    </location>
</feature>
<evidence type="ECO:0000313" key="8">
    <source>
        <dbReference type="Proteomes" id="UP000035268"/>
    </source>
</evidence>
<dbReference type="InterPro" id="IPR001775">
    <property type="entry name" value="GspD/PilQ"/>
</dbReference>
<dbReference type="GO" id="GO:0015627">
    <property type="term" value="C:type II protein secretion system complex"/>
    <property type="evidence" value="ECO:0007669"/>
    <property type="project" value="TreeGrafter"/>
</dbReference>
<evidence type="ECO:0000256" key="3">
    <source>
        <dbReference type="ARBA" id="ARBA00023136"/>
    </source>
</evidence>
<sequence length="717" mass="79139">MRTFHERAESTHRAVIFTSAWTLVLAAALSAGCMHTGGGSASREASAAESRPEITHEEAAGMMEQARALYEQGRYRRALMRCVDISYTAPETPGLRTLRAEVLEALQAQREKELDAQQEATTRALAQDARERWDLPGTYGMRRFVDRDEVENLEEDYPLLKQLNKPVTIHLKNASLNQFMRVISEDRNLNVIADQNLSVKGGLDVEVSNTPLSEVLDYIARNFGVEFYFGKNILWITKPNPKDGPMFQTRIFKLQRGLLLHASDWKGTEKGKEDQIAGLSSLSTVLPDGETSVEKVIKQFVPQPKGAALLLDRDAHSLVVKNTPVNLKKTEEIIRTLDTYPPQILIEARFIETTLSDLSELGVEWILNDDFSTFHSDQVIVGGGPNDPLVSFDRFTGQDELSPVDVFNDSDQSFSLADQGLNMTYQGILNNAQFQAVLHALDISGKGRTLSVPRVTTLNNTPAKLRNGQDFRFYDEFKAQAFALVDANNRKYTVTALMPSGAPKMEELGITLVAVPSVGADLRTINLLLQPTIAQFEGFESYQSTNVVAGAQQVQQIEVKLPKFSRKEVQTRVVVESGETVVMGGLIDVVEKDTENKVPLLGDLPYIGKAFRQEHTSEQTRNLLIFVTATVLSERGESLLPANRLSRSSINRPAAGEQAAPREPRAAAAPVTEDQAVVKETPAEESAPAKKPDEKSAPEKDKADEKKPAPKAEGKSG</sequence>
<dbReference type="KEGG" id="vbl:L21SP4_01687"/>
<dbReference type="STRING" id="1307763.L21SP4_01687"/>
<name>A0A0G3ELC3_9BACT</name>
<dbReference type="PANTHER" id="PTHR30332">
    <property type="entry name" value="PROBABLE GENERAL SECRETION PATHWAY PROTEIN D"/>
    <property type="match status" value="1"/>
</dbReference>
<dbReference type="GO" id="GO:0016020">
    <property type="term" value="C:membrane"/>
    <property type="evidence" value="ECO:0007669"/>
    <property type="project" value="UniProtKB-SubCell"/>
</dbReference>
<keyword evidence="2" id="KW-0732">Signal</keyword>
<feature type="region of interest" description="Disordered" evidence="5">
    <location>
        <begin position="650"/>
        <end position="717"/>
    </location>
</feature>
<dbReference type="PRINTS" id="PR00811">
    <property type="entry name" value="BCTERIALGSPD"/>
</dbReference>
<evidence type="ECO:0000259" key="6">
    <source>
        <dbReference type="Pfam" id="PF00263"/>
    </source>
</evidence>
<reference evidence="8" key="1">
    <citation type="submission" date="2015-02" db="EMBL/GenBank/DDBJ databases">
        <title>Description and complete genome sequence of the first cultured representative of the subdivision 5 of the Verrucomicrobia phylum.</title>
        <authorList>
            <person name="Spring S."/>
            <person name="Bunk B."/>
            <person name="Sproer C."/>
            <person name="Klenk H.-P."/>
        </authorList>
    </citation>
    <scope>NUCLEOTIDE SEQUENCE [LARGE SCALE GENOMIC DNA]</scope>
    <source>
        <strain evidence="8">L21-Fru-AB</strain>
    </source>
</reference>
<dbReference type="GO" id="GO:0009306">
    <property type="term" value="P:protein secretion"/>
    <property type="evidence" value="ECO:0007669"/>
    <property type="project" value="InterPro"/>
</dbReference>
<dbReference type="Pfam" id="PF00263">
    <property type="entry name" value="Secretin"/>
    <property type="match status" value="1"/>
</dbReference>
<dbReference type="InterPro" id="IPR050810">
    <property type="entry name" value="Bact_Secretion_Sys_Channel"/>
</dbReference>
<dbReference type="PROSITE" id="PS51257">
    <property type="entry name" value="PROKAR_LIPOPROTEIN"/>
    <property type="match status" value="1"/>
</dbReference>
<comment type="subcellular location">
    <subcellularLocation>
        <location evidence="1">Membrane</location>
    </subcellularLocation>
</comment>
<evidence type="ECO:0000256" key="5">
    <source>
        <dbReference type="SAM" id="MobiDB-lite"/>
    </source>
</evidence>
<feature type="compositionally biased region" description="Basic and acidic residues" evidence="5">
    <location>
        <begin position="687"/>
        <end position="717"/>
    </location>
</feature>
<organism evidence="7 8">
    <name type="scientific">Kiritimatiella glycovorans</name>
    <dbReference type="NCBI Taxonomy" id="1307763"/>
    <lineage>
        <taxon>Bacteria</taxon>
        <taxon>Pseudomonadati</taxon>
        <taxon>Kiritimatiellota</taxon>
        <taxon>Kiritimatiellia</taxon>
        <taxon>Kiritimatiellales</taxon>
        <taxon>Kiritimatiellaceae</taxon>
        <taxon>Kiritimatiella</taxon>
    </lineage>
</organism>
<evidence type="ECO:0000313" key="7">
    <source>
        <dbReference type="EMBL" id="AKJ64929.1"/>
    </source>
</evidence>
<dbReference type="EMBL" id="CP010904">
    <property type="protein sequence ID" value="AKJ64929.1"/>
    <property type="molecule type" value="Genomic_DNA"/>
</dbReference>
<accession>A0A0G3ELC3</accession>
<proteinExistence type="inferred from homology"/>
<reference evidence="7 8" key="2">
    <citation type="journal article" date="2016" name="ISME J.">
        <title>Characterization of the first cultured representative of Verrucomicrobia subdivision 5 indicates the proposal of a novel phylum.</title>
        <authorList>
            <person name="Spring S."/>
            <person name="Bunk B."/>
            <person name="Sproer C."/>
            <person name="Schumann P."/>
            <person name="Rohde M."/>
            <person name="Tindall B.J."/>
            <person name="Klenk H.P."/>
        </authorList>
    </citation>
    <scope>NUCLEOTIDE SEQUENCE [LARGE SCALE GENOMIC DNA]</scope>
    <source>
        <strain evidence="7 8">L21-Fru-AB</strain>
    </source>
</reference>
<gene>
    <name evidence="7" type="ORF">L21SP4_01687</name>
</gene>
<dbReference type="Proteomes" id="UP000035268">
    <property type="component" value="Chromosome"/>
</dbReference>
<dbReference type="Gene3D" id="3.55.50.30">
    <property type="match status" value="1"/>
</dbReference>
<dbReference type="PANTHER" id="PTHR30332:SF24">
    <property type="entry name" value="SECRETIN GSPD-RELATED"/>
    <property type="match status" value="1"/>
</dbReference>
<comment type="similarity">
    <text evidence="4">Belongs to the bacterial secretin family.</text>
</comment>
<evidence type="ECO:0000256" key="1">
    <source>
        <dbReference type="ARBA" id="ARBA00004370"/>
    </source>
</evidence>